<proteinExistence type="predicted"/>
<evidence type="ECO:0000256" key="1">
    <source>
        <dbReference type="SAM" id="Phobius"/>
    </source>
</evidence>
<sequence length="294" mass="30961">MRYQPHERLTAPARARPALWRLAAGAITALAVYYGLIYALFGLVAIARGADIAASVFSGIFVTTLTAAGTLGLLASFGFLVIGTLVAAQLFQHRGLTTLTGPPSLAASHFARVLRALALLYAAVWLLLPSGVPLTPHVGFGRWLTLLPLAVPLILLQVGAEELFFRGYLQQQLAARFRNPAIWIGLPAALFAWGHYMPEETGANALMVAAWAGVFAAAAADLTARTGTLGAAVALHFANNAVAILFLSLPGPVSGLALYTYPFAPDDPALTPLFLVDLAVIGVSWLAARVALRV</sequence>
<accession>A0A4R2PWS6</accession>
<evidence type="ECO:0000313" key="3">
    <source>
        <dbReference type="EMBL" id="TCP40612.1"/>
    </source>
</evidence>
<dbReference type="RefSeq" id="WP_132462810.1">
    <property type="nucleotide sequence ID" value="NZ_SLXP01000007.1"/>
</dbReference>
<evidence type="ECO:0000259" key="2">
    <source>
        <dbReference type="Pfam" id="PF02517"/>
    </source>
</evidence>
<dbReference type="OrthoDB" id="7171777at2"/>
<feature type="transmembrane region" description="Helical" evidence="1">
    <location>
        <begin position="269"/>
        <end position="292"/>
    </location>
</feature>
<feature type="transmembrane region" description="Helical" evidence="1">
    <location>
        <begin position="59"/>
        <end position="88"/>
    </location>
</feature>
<name>A0A4R2PWS6_9RHOB</name>
<reference evidence="3 4" key="1">
    <citation type="submission" date="2019-03" db="EMBL/GenBank/DDBJ databases">
        <title>Genomic Encyclopedia of Type Strains, Phase IV (KMG-IV): sequencing the most valuable type-strain genomes for metagenomic binning, comparative biology and taxonomic classification.</title>
        <authorList>
            <person name="Goeker M."/>
        </authorList>
    </citation>
    <scope>NUCLEOTIDE SEQUENCE [LARGE SCALE GENOMIC DNA]</scope>
    <source>
        <strain evidence="3 4">DSM 18063</strain>
    </source>
</reference>
<dbReference type="Proteomes" id="UP000294835">
    <property type="component" value="Unassembled WGS sequence"/>
</dbReference>
<keyword evidence="4" id="KW-1185">Reference proteome</keyword>
<dbReference type="GO" id="GO:0080120">
    <property type="term" value="P:CAAX-box protein maturation"/>
    <property type="evidence" value="ECO:0007669"/>
    <property type="project" value="UniProtKB-ARBA"/>
</dbReference>
<dbReference type="Pfam" id="PF02517">
    <property type="entry name" value="Rce1-like"/>
    <property type="match status" value="1"/>
</dbReference>
<comment type="caution">
    <text evidence="3">The sequence shown here is derived from an EMBL/GenBank/DDBJ whole genome shotgun (WGS) entry which is preliminary data.</text>
</comment>
<keyword evidence="1" id="KW-0812">Transmembrane</keyword>
<gene>
    <name evidence="3" type="ORF">EV662_107223</name>
</gene>
<dbReference type="GO" id="GO:0004175">
    <property type="term" value="F:endopeptidase activity"/>
    <property type="evidence" value="ECO:0007669"/>
    <property type="project" value="UniProtKB-ARBA"/>
</dbReference>
<feature type="transmembrane region" description="Helical" evidence="1">
    <location>
        <begin position="181"/>
        <end position="197"/>
    </location>
</feature>
<feature type="transmembrane region" description="Helical" evidence="1">
    <location>
        <begin position="109"/>
        <end position="128"/>
    </location>
</feature>
<keyword evidence="1" id="KW-1133">Transmembrane helix</keyword>
<feature type="domain" description="CAAX prenyl protease 2/Lysostaphin resistance protein A-like" evidence="2">
    <location>
        <begin position="145"/>
        <end position="242"/>
    </location>
</feature>
<feature type="transmembrane region" description="Helical" evidence="1">
    <location>
        <begin position="20"/>
        <end position="47"/>
    </location>
</feature>
<keyword evidence="1" id="KW-0472">Membrane</keyword>
<evidence type="ECO:0000313" key="4">
    <source>
        <dbReference type="Proteomes" id="UP000294835"/>
    </source>
</evidence>
<feature type="transmembrane region" description="Helical" evidence="1">
    <location>
        <begin position="203"/>
        <end position="222"/>
    </location>
</feature>
<dbReference type="InterPro" id="IPR003675">
    <property type="entry name" value="Rce1/LyrA-like_dom"/>
</dbReference>
<dbReference type="AlphaFoldDB" id="A0A4R2PWS6"/>
<feature type="transmembrane region" description="Helical" evidence="1">
    <location>
        <begin position="140"/>
        <end position="160"/>
    </location>
</feature>
<dbReference type="EMBL" id="SLXP01000007">
    <property type="protein sequence ID" value="TCP40612.1"/>
    <property type="molecule type" value="Genomic_DNA"/>
</dbReference>
<organism evidence="3 4">
    <name type="scientific">Rhodovulum marinum</name>
    <dbReference type="NCBI Taxonomy" id="320662"/>
    <lineage>
        <taxon>Bacteria</taxon>
        <taxon>Pseudomonadati</taxon>
        <taxon>Pseudomonadota</taxon>
        <taxon>Alphaproteobacteria</taxon>
        <taxon>Rhodobacterales</taxon>
        <taxon>Paracoccaceae</taxon>
        <taxon>Rhodovulum</taxon>
    </lineage>
</organism>
<protein>
    <recommendedName>
        <fullName evidence="2">CAAX prenyl protease 2/Lysostaphin resistance protein A-like domain-containing protein</fullName>
    </recommendedName>
</protein>